<dbReference type="Pfam" id="PF13715">
    <property type="entry name" value="CarbopepD_reg_2"/>
    <property type="match status" value="1"/>
</dbReference>
<sequence length="829" mass="95725">MKRFLLLVFLLLNAFIFKASAQQYILSGHVTDQRGGPVSFVSVYIRNTTYGTTSNEQGVYKFNIGAGDYDVIYRYVGNKEQIDHITITDHDVLHNVQMEDEVFQLKTVKAVDKRNRDTAAYTIMRKVIAKREFYLNEVNSYSAAIYVKGMQKLTGAPKKLLTNGVSKVLDLDTNGHGILYQSESISNYNFQRPDKVKEITVSSREAGISPTFSYNKASDLQANFYENLFEVEGLSSHAFVSPIAKNAFKYYRYYLEGATVENGRTIDKIKLIGRNKGEYSFEGYIYILDGDWRIYSVDLQLTNKVNRLNFVDTMKVSQQYIPVQDNIWMPTSIQYNYNGNVFGFKFDGYYVGVYNNYKFNVAFPPDYFNGEVMRLDTNARIKNADYWFKNRPIPLTAQETRDYQKKDSIQRLQKSKPYLDSLQKSKNRVLVIPYTVFGFTMTSRNNKDSLYVYPFNQTLFYNTVEGVGLNLKARLSHTSNDFKTIGITPNIRYGFADNLLSANIHSYYYYDPFHEGHFFLDFGNDVLDLNNVGTRSVYFNTLSTLLSNNNYVKYYRSEFGDVGFMRELANGILFKGTLSYANRTQMFNNSYAHIFTSKTRHYTSNNPLAPDSVAANDRSVLFPQNQALTLNTSVKFTFDQQYITRPTGKVYLPSKYPTLTVNYRKAIPGVFGSDADYDFVSADISQDKIRLGVMGYSSFKLSTGDFLNKNKLYFMDYNHFLGNQGRTFDPTYVGSFHFLPFYQFSANSFYLEAHYQHNFAGSLLNNIGFMRNLKLEEIVGANYLTEKNNKDYREFYVGLQRFIFRVDYGVSYAGNKKYLQGIRIFYGIR</sequence>
<keyword evidence="2" id="KW-0378">Hydrolase</keyword>
<evidence type="ECO:0000256" key="1">
    <source>
        <dbReference type="SAM" id="SignalP"/>
    </source>
</evidence>
<comment type="caution">
    <text evidence="2">The sequence shown here is derived from an EMBL/GenBank/DDBJ whole genome shotgun (WGS) entry which is preliminary data.</text>
</comment>
<evidence type="ECO:0000313" key="3">
    <source>
        <dbReference type="Proteomes" id="UP000318733"/>
    </source>
</evidence>
<dbReference type="Proteomes" id="UP000318733">
    <property type="component" value="Unassembled WGS sequence"/>
</dbReference>
<keyword evidence="3" id="KW-1185">Reference proteome</keyword>
<dbReference type="Pfam" id="PF18939">
    <property type="entry name" value="DUF5686"/>
    <property type="match status" value="1"/>
</dbReference>
<dbReference type="Gene3D" id="2.60.40.1120">
    <property type="entry name" value="Carboxypeptidase-like, regulatory domain"/>
    <property type="match status" value="1"/>
</dbReference>
<keyword evidence="2" id="KW-0121">Carboxypeptidase</keyword>
<dbReference type="SUPFAM" id="SSF49464">
    <property type="entry name" value="Carboxypeptidase regulatory domain-like"/>
    <property type="match status" value="1"/>
</dbReference>
<feature type="chain" id="PRO_5021852883" evidence="1">
    <location>
        <begin position="22"/>
        <end position="829"/>
    </location>
</feature>
<reference evidence="2 3" key="1">
    <citation type="submission" date="2019-07" db="EMBL/GenBank/DDBJ databases">
        <authorList>
            <person name="Huq M.A."/>
        </authorList>
    </citation>
    <scope>NUCLEOTIDE SEQUENCE [LARGE SCALE GENOMIC DNA]</scope>
    <source>
        <strain evidence="2 3">MAH-19</strain>
    </source>
</reference>
<dbReference type="EMBL" id="VLPK01000001">
    <property type="protein sequence ID" value="TSJ44127.1"/>
    <property type="molecule type" value="Genomic_DNA"/>
</dbReference>
<feature type="signal peptide" evidence="1">
    <location>
        <begin position="1"/>
        <end position="21"/>
    </location>
</feature>
<proteinExistence type="predicted"/>
<accession>A0A556MW36</accession>
<dbReference type="OrthoDB" id="983143at2"/>
<dbReference type="GO" id="GO:0004180">
    <property type="term" value="F:carboxypeptidase activity"/>
    <property type="evidence" value="ECO:0007669"/>
    <property type="project" value="UniProtKB-KW"/>
</dbReference>
<keyword evidence="2" id="KW-0645">Protease</keyword>
<evidence type="ECO:0000313" key="2">
    <source>
        <dbReference type="EMBL" id="TSJ44127.1"/>
    </source>
</evidence>
<protein>
    <submittedName>
        <fullName evidence="2">Carboxypeptidase-like regulatory domain-containing protein</fullName>
    </submittedName>
</protein>
<organism evidence="2 3">
    <name type="scientific">Mucilaginibacter corticis</name>
    <dbReference type="NCBI Taxonomy" id="2597670"/>
    <lineage>
        <taxon>Bacteria</taxon>
        <taxon>Pseudomonadati</taxon>
        <taxon>Bacteroidota</taxon>
        <taxon>Sphingobacteriia</taxon>
        <taxon>Sphingobacteriales</taxon>
        <taxon>Sphingobacteriaceae</taxon>
        <taxon>Mucilaginibacter</taxon>
    </lineage>
</organism>
<name>A0A556MW36_9SPHI</name>
<dbReference type="AlphaFoldDB" id="A0A556MW36"/>
<keyword evidence="1" id="KW-0732">Signal</keyword>
<gene>
    <name evidence="2" type="ORF">FO440_08115</name>
</gene>
<dbReference type="InterPro" id="IPR008969">
    <property type="entry name" value="CarboxyPept-like_regulatory"/>
</dbReference>
<dbReference type="RefSeq" id="WP_144247691.1">
    <property type="nucleotide sequence ID" value="NZ_VLPK01000001.1"/>
</dbReference>
<dbReference type="InterPro" id="IPR043741">
    <property type="entry name" value="DUF5686"/>
</dbReference>